<dbReference type="Pfam" id="PF14055">
    <property type="entry name" value="NVEALA"/>
    <property type="match status" value="1"/>
</dbReference>
<reference evidence="2 3" key="1">
    <citation type="submission" date="2008-10" db="EMBL/GenBank/DDBJ databases">
        <title>Draft genome sequence of Parabacteroides johnsonii (DSM 18315).</title>
        <authorList>
            <person name="Sudarsanam P."/>
            <person name="Ley R."/>
            <person name="Guruge J."/>
            <person name="Turnbaugh P.J."/>
            <person name="Mahowald M."/>
            <person name="Liep D."/>
            <person name="Gordon J."/>
        </authorList>
    </citation>
    <scope>NUCLEOTIDE SEQUENCE [LARGE SCALE GENOMIC DNA]</scope>
    <source>
        <strain evidence="2 3">DSM 18315</strain>
    </source>
</reference>
<organism evidence="2 3">
    <name type="scientific">Parabacteroides johnsonii DSM 18315</name>
    <dbReference type="NCBI Taxonomy" id="537006"/>
    <lineage>
        <taxon>Bacteria</taxon>
        <taxon>Pseudomonadati</taxon>
        <taxon>Bacteroidota</taxon>
        <taxon>Bacteroidia</taxon>
        <taxon>Bacteroidales</taxon>
        <taxon>Tannerellaceae</taxon>
        <taxon>Parabacteroides</taxon>
    </lineage>
</organism>
<gene>
    <name evidence="2" type="ORF">PRABACTJOHN_04289</name>
</gene>
<reference evidence="2 3" key="2">
    <citation type="submission" date="2008-10" db="EMBL/GenBank/DDBJ databases">
        <authorList>
            <person name="Fulton L."/>
            <person name="Clifton S."/>
            <person name="Fulton B."/>
            <person name="Xu J."/>
            <person name="Minx P."/>
            <person name="Pepin K.H."/>
            <person name="Johnson M."/>
            <person name="Bhonagiri V."/>
            <person name="Nash W.E."/>
            <person name="Mardis E.R."/>
            <person name="Wilson R.K."/>
        </authorList>
    </citation>
    <scope>NUCLEOTIDE SEQUENCE [LARGE SCALE GENOMIC DNA]</scope>
    <source>
        <strain evidence="2 3">DSM 18315</strain>
    </source>
</reference>
<protein>
    <submittedName>
        <fullName evidence="2">Uncharacterized protein</fullName>
    </submittedName>
</protein>
<dbReference type="STRING" id="537006.PRABACTJOHN_04289"/>
<dbReference type="GeneID" id="93410071"/>
<feature type="signal peptide" evidence="1">
    <location>
        <begin position="1"/>
        <end position="17"/>
    </location>
</feature>
<dbReference type="HOGENOM" id="CLU_173809_0_2_10"/>
<dbReference type="RefSeq" id="WP_008153062.1">
    <property type="nucleotide sequence ID" value="NZ_CP102285.1"/>
</dbReference>
<proteinExistence type="predicted"/>
<evidence type="ECO:0000256" key="1">
    <source>
        <dbReference type="SAM" id="SignalP"/>
    </source>
</evidence>
<feature type="chain" id="PRO_5002851706" evidence="1">
    <location>
        <begin position="18"/>
        <end position="76"/>
    </location>
</feature>
<name>B7BGU0_9BACT</name>
<dbReference type="Proteomes" id="UP000005510">
    <property type="component" value="Unassembled WGS sequence"/>
</dbReference>
<evidence type="ECO:0000313" key="3">
    <source>
        <dbReference type="Proteomes" id="UP000005510"/>
    </source>
</evidence>
<comment type="caution">
    <text evidence="2">The sequence shown here is derived from an EMBL/GenBank/DDBJ whole genome shotgun (WGS) entry which is preliminary data.</text>
</comment>
<sequence length="76" mass="8152">MGKKIIGVIAFAAIAVAAGWNYQQNTNEVELSNLALENVEALADPEVEVGVPCIMTSQTCYEINDDLGHTVIPGYK</sequence>
<dbReference type="EMBL" id="ABYH01000422">
    <property type="protein sequence ID" value="EEC94348.1"/>
    <property type="molecule type" value="Genomic_DNA"/>
</dbReference>
<dbReference type="AlphaFoldDB" id="B7BGU0"/>
<dbReference type="InterPro" id="IPR025905">
    <property type="entry name" value="NVEALA"/>
</dbReference>
<accession>B7BGU0</accession>
<keyword evidence="1" id="KW-0732">Signal</keyword>
<evidence type="ECO:0000313" key="2">
    <source>
        <dbReference type="EMBL" id="EEC94348.1"/>
    </source>
</evidence>